<dbReference type="InterPro" id="IPR011009">
    <property type="entry name" value="Kinase-like_dom_sf"/>
</dbReference>
<gene>
    <name evidence="9" type="ORF">KSF_098310</name>
</gene>
<dbReference type="SMART" id="SM00220">
    <property type="entry name" value="S_TKc"/>
    <property type="match status" value="1"/>
</dbReference>
<keyword evidence="2 5" id="KW-0547">Nucleotide-binding</keyword>
<name>A0A8J3ISR5_9CHLR</name>
<dbReference type="AlphaFoldDB" id="A0A8J3ISR5"/>
<feature type="region of interest" description="Disordered" evidence="6">
    <location>
        <begin position="397"/>
        <end position="430"/>
    </location>
</feature>
<keyword evidence="10" id="KW-1185">Reference proteome</keyword>
<accession>A0A8J3ISR5</accession>
<dbReference type="EMBL" id="BNJK01000002">
    <property type="protein sequence ID" value="GHO99783.1"/>
    <property type="molecule type" value="Genomic_DNA"/>
</dbReference>
<dbReference type="PROSITE" id="PS00107">
    <property type="entry name" value="PROTEIN_KINASE_ATP"/>
    <property type="match status" value="1"/>
</dbReference>
<dbReference type="PANTHER" id="PTHR43289:SF34">
    <property type="entry name" value="SERINE_THREONINE-PROTEIN KINASE YBDM-RELATED"/>
    <property type="match status" value="1"/>
</dbReference>
<dbReference type="GO" id="GO:0005524">
    <property type="term" value="F:ATP binding"/>
    <property type="evidence" value="ECO:0007669"/>
    <property type="project" value="UniProtKB-UniRule"/>
</dbReference>
<dbReference type="Gene3D" id="1.10.510.10">
    <property type="entry name" value="Transferase(Phosphotransferase) domain 1"/>
    <property type="match status" value="1"/>
</dbReference>
<evidence type="ECO:0000256" key="4">
    <source>
        <dbReference type="ARBA" id="ARBA00022840"/>
    </source>
</evidence>
<keyword evidence="7" id="KW-0812">Transmembrane</keyword>
<evidence type="ECO:0000256" key="1">
    <source>
        <dbReference type="ARBA" id="ARBA00022679"/>
    </source>
</evidence>
<evidence type="ECO:0000313" key="9">
    <source>
        <dbReference type="EMBL" id="GHO99783.1"/>
    </source>
</evidence>
<dbReference type="CDD" id="cd14014">
    <property type="entry name" value="STKc_PknB_like"/>
    <property type="match status" value="1"/>
</dbReference>
<comment type="caution">
    <text evidence="9">The sequence shown here is derived from an EMBL/GenBank/DDBJ whole genome shotgun (WGS) entry which is preliminary data.</text>
</comment>
<dbReference type="GO" id="GO:0004674">
    <property type="term" value="F:protein serine/threonine kinase activity"/>
    <property type="evidence" value="ECO:0007669"/>
    <property type="project" value="TreeGrafter"/>
</dbReference>
<keyword evidence="4 5" id="KW-0067">ATP-binding</keyword>
<evidence type="ECO:0000313" key="10">
    <source>
        <dbReference type="Proteomes" id="UP000597444"/>
    </source>
</evidence>
<dbReference type="InterPro" id="IPR008271">
    <property type="entry name" value="Ser/Thr_kinase_AS"/>
</dbReference>
<dbReference type="Proteomes" id="UP000597444">
    <property type="component" value="Unassembled WGS sequence"/>
</dbReference>
<dbReference type="SUPFAM" id="SSF56112">
    <property type="entry name" value="Protein kinase-like (PK-like)"/>
    <property type="match status" value="1"/>
</dbReference>
<evidence type="ECO:0000256" key="5">
    <source>
        <dbReference type="PROSITE-ProRule" id="PRU10141"/>
    </source>
</evidence>
<dbReference type="PROSITE" id="PS50011">
    <property type="entry name" value="PROTEIN_KINASE_DOM"/>
    <property type="match status" value="1"/>
</dbReference>
<dbReference type="InterPro" id="IPR000719">
    <property type="entry name" value="Prot_kinase_dom"/>
</dbReference>
<dbReference type="PANTHER" id="PTHR43289">
    <property type="entry name" value="MITOGEN-ACTIVATED PROTEIN KINASE KINASE KINASE 20-RELATED"/>
    <property type="match status" value="1"/>
</dbReference>
<evidence type="ECO:0000256" key="7">
    <source>
        <dbReference type="SAM" id="Phobius"/>
    </source>
</evidence>
<evidence type="ECO:0000256" key="2">
    <source>
        <dbReference type="ARBA" id="ARBA00022741"/>
    </source>
</evidence>
<keyword evidence="3" id="KW-0418">Kinase</keyword>
<evidence type="ECO:0000256" key="3">
    <source>
        <dbReference type="ARBA" id="ARBA00022777"/>
    </source>
</evidence>
<feature type="transmembrane region" description="Helical" evidence="7">
    <location>
        <begin position="371"/>
        <end position="391"/>
    </location>
</feature>
<sequence>MHDRFIGQEFGNYRLLHVLGQGSFAVVYLGEHIYLKSFAAIKILHARLTSDLQESFLNEARILARLSHIHVIHILDFGIKEGIPFLVMEYAPQGTLRQRHPSHSKLPLATVAAYIKQISNGLHYAHGKKLIHRDLKPENILIGEQGELLISDFGVALIVHTARSLHDAEDVFAGTAPYMAPEQLRGVPQFASDQYALGIMAYEWLCGTRPFQGTIVELYKQHLFVPPSPLREHVPQLPSTVEQVVLTALEKEGDRRFTNVKAFAAAFERACRQAGTILPDAPLLILSKPEHQISPLSPAQHDPQILALKDPQSQSDIFSSTSAQNSDTTLVAPESMFKASSSDPNATIPMVDHSSRSFLGTNRPHVPRYKLVLGVGLVLLFILGTLLTMMFNDANSRGRERSGNAISVTPTTMPPALPSPSKRCRTGSISSNPIYQGNGYAYSNGGTYRSTSKYCNGRVYFVFTSAPPIANTQVRLCVADNVCGNWVQYTKVNSKLLIMENLAPGTLFHLQFRGYGAVGSYTVMGKLYY</sequence>
<dbReference type="Gene3D" id="3.30.200.20">
    <property type="entry name" value="Phosphorylase Kinase, domain 1"/>
    <property type="match status" value="1"/>
</dbReference>
<organism evidence="9 10">
    <name type="scientific">Reticulibacter mediterranei</name>
    <dbReference type="NCBI Taxonomy" id="2778369"/>
    <lineage>
        <taxon>Bacteria</taxon>
        <taxon>Bacillati</taxon>
        <taxon>Chloroflexota</taxon>
        <taxon>Ktedonobacteria</taxon>
        <taxon>Ktedonobacterales</taxon>
        <taxon>Reticulibacteraceae</taxon>
        <taxon>Reticulibacter</taxon>
    </lineage>
</organism>
<feature type="domain" description="Protein kinase" evidence="8">
    <location>
        <begin position="13"/>
        <end position="268"/>
    </location>
</feature>
<proteinExistence type="predicted"/>
<dbReference type="RefSeq" id="WP_220210408.1">
    <property type="nucleotide sequence ID" value="NZ_BNJK01000002.1"/>
</dbReference>
<keyword evidence="1" id="KW-0808">Transferase</keyword>
<dbReference type="PROSITE" id="PS00108">
    <property type="entry name" value="PROTEIN_KINASE_ST"/>
    <property type="match status" value="1"/>
</dbReference>
<dbReference type="Pfam" id="PF00069">
    <property type="entry name" value="Pkinase"/>
    <property type="match status" value="1"/>
</dbReference>
<keyword evidence="7" id="KW-1133">Transmembrane helix</keyword>
<evidence type="ECO:0000259" key="8">
    <source>
        <dbReference type="PROSITE" id="PS50011"/>
    </source>
</evidence>
<feature type="binding site" evidence="5">
    <location>
        <position position="42"/>
    </location>
    <ligand>
        <name>ATP</name>
        <dbReference type="ChEBI" id="CHEBI:30616"/>
    </ligand>
</feature>
<reference evidence="9" key="1">
    <citation type="submission" date="2020-10" db="EMBL/GenBank/DDBJ databases">
        <title>Taxonomic study of unclassified bacteria belonging to the class Ktedonobacteria.</title>
        <authorList>
            <person name="Yabe S."/>
            <person name="Wang C.M."/>
            <person name="Zheng Y."/>
            <person name="Sakai Y."/>
            <person name="Cavaletti L."/>
            <person name="Monciardini P."/>
            <person name="Donadio S."/>
        </authorList>
    </citation>
    <scope>NUCLEOTIDE SEQUENCE</scope>
    <source>
        <strain evidence="9">ID150040</strain>
    </source>
</reference>
<keyword evidence="7" id="KW-0472">Membrane</keyword>
<evidence type="ECO:0000256" key="6">
    <source>
        <dbReference type="SAM" id="MobiDB-lite"/>
    </source>
</evidence>
<dbReference type="InterPro" id="IPR017441">
    <property type="entry name" value="Protein_kinase_ATP_BS"/>
</dbReference>
<protein>
    <recommendedName>
        <fullName evidence="8">Protein kinase domain-containing protein</fullName>
    </recommendedName>
</protein>